<protein>
    <recommendedName>
        <fullName evidence="4">ADP-ribosylglycohydrolase</fullName>
    </recommendedName>
</protein>
<evidence type="ECO:0008006" key="4">
    <source>
        <dbReference type="Google" id="ProtNLM"/>
    </source>
</evidence>
<dbReference type="PANTHER" id="PTHR16222:SF12">
    <property type="entry name" value="ADP-RIBOSYLGLYCOHYDROLASE-RELATED"/>
    <property type="match status" value="1"/>
</dbReference>
<comment type="cofactor">
    <cofactor evidence="1">
        <name>Mg(2+)</name>
        <dbReference type="ChEBI" id="CHEBI:18420"/>
    </cofactor>
    <text evidence="1">Binds 2 magnesium ions per subunit.</text>
</comment>
<feature type="binding site" evidence="1">
    <location>
        <position position="286"/>
    </location>
    <ligand>
        <name>Mg(2+)</name>
        <dbReference type="ChEBI" id="CHEBI:18420"/>
        <label>1</label>
    </ligand>
</feature>
<feature type="binding site" evidence="1">
    <location>
        <position position="96"/>
    </location>
    <ligand>
        <name>Mg(2+)</name>
        <dbReference type="ChEBI" id="CHEBI:18420"/>
        <label>1</label>
    </ligand>
</feature>
<dbReference type="OrthoDB" id="9798107at2"/>
<dbReference type="EMBL" id="CP021255">
    <property type="protein sequence ID" value="AVD71947.1"/>
    <property type="molecule type" value="Genomic_DNA"/>
</dbReference>
<dbReference type="SUPFAM" id="SSF101478">
    <property type="entry name" value="ADP-ribosylglycohydrolase"/>
    <property type="match status" value="1"/>
</dbReference>
<feature type="binding site" evidence="1">
    <location>
        <position position="289"/>
    </location>
    <ligand>
        <name>Mg(2+)</name>
        <dbReference type="ChEBI" id="CHEBI:18420"/>
        <label>1</label>
    </ligand>
</feature>
<feature type="binding site" evidence="1">
    <location>
        <position position="95"/>
    </location>
    <ligand>
        <name>Mg(2+)</name>
        <dbReference type="ChEBI" id="CHEBI:18420"/>
        <label>1</label>
    </ligand>
</feature>
<feature type="binding site" evidence="1">
    <location>
        <position position="94"/>
    </location>
    <ligand>
        <name>Mg(2+)</name>
        <dbReference type="ChEBI" id="CHEBI:18420"/>
        <label>1</label>
    </ligand>
</feature>
<evidence type="ECO:0000256" key="1">
    <source>
        <dbReference type="PIRSR" id="PIRSR605502-1"/>
    </source>
</evidence>
<dbReference type="Pfam" id="PF03747">
    <property type="entry name" value="ADP_ribosyl_GH"/>
    <property type="match status" value="1"/>
</dbReference>
<proteinExistence type="predicted"/>
<feature type="binding site" evidence="1">
    <location>
        <position position="288"/>
    </location>
    <ligand>
        <name>Mg(2+)</name>
        <dbReference type="ChEBI" id="CHEBI:18420"/>
        <label>1</label>
    </ligand>
</feature>
<dbReference type="PANTHER" id="PTHR16222">
    <property type="entry name" value="ADP-RIBOSYLGLYCOHYDROLASE"/>
    <property type="match status" value="1"/>
</dbReference>
<name>A0A2L1GQN9_9BACT</name>
<dbReference type="Proteomes" id="UP000239867">
    <property type="component" value="Chromosome"/>
</dbReference>
<sequence length="372" mass="39812">MCRASGARRTWRLWALPPSSWWTGKARLPWAPISGASSRIEEREGMEADSPENGACAHPALSGPVLGDIAGSTHEGRYDKVIPEQLIGPHSHFTDDTVLTCAVAAGLQESLFRLDRAALSCRPEMQAQVVADLARAIKSYARRYPQAGYGSRFRSWVESDTLAGYHSYGNGAAMRCAFAGWYAKTLAEAQLFGTLTARPTHNHPDAEEAAAVVAACIFILQSGGAKKDLLAFARTHYDLSFTLDALRPVHACNITGKGTVMVALVCFLESSSFAHALGLAISMGGDCDTLAAVTGSLAEAYYAIPGDLLAAGLSRLDDALLADLRSATHVLRAHGLWRPGTRESAEPLRCRCTWQEPGAGANNSLDPRTSRA</sequence>
<reference evidence="2 3" key="1">
    <citation type="journal article" date="2018" name="MBio">
        <title>Insights into the evolution of host association through the isolation and characterization of a novel human periodontal pathobiont, Desulfobulbus oralis.</title>
        <authorList>
            <person name="Cross K.L."/>
            <person name="Chirania P."/>
            <person name="Xiong W."/>
            <person name="Beall C.J."/>
            <person name="Elkins J.G."/>
            <person name="Giannone R.J."/>
            <person name="Griffen A.L."/>
            <person name="Guss A.M."/>
            <person name="Hettich R.L."/>
            <person name="Joshi S.S."/>
            <person name="Mokrzan E.M."/>
            <person name="Martin R.K."/>
            <person name="Zhulin I.B."/>
            <person name="Leys E.J."/>
            <person name="Podar M."/>
        </authorList>
    </citation>
    <scope>NUCLEOTIDE SEQUENCE [LARGE SCALE GENOMIC DNA]</scope>
    <source>
        <strain evidence="2 3">ORNL</strain>
    </source>
</reference>
<organism evidence="2 3">
    <name type="scientific">Desulfobulbus oralis</name>
    <dbReference type="NCBI Taxonomy" id="1986146"/>
    <lineage>
        <taxon>Bacteria</taxon>
        <taxon>Pseudomonadati</taxon>
        <taxon>Thermodesulfobacteriota</taxon>
        <taxon>Desulfobulbia</taxon>
        <taxon>Desulfobulbales</taxon>
        <taxon>Desulfobulbaceae</taxon>
        <taxon>Desulfobulbus</taxon>
    </lineage>
</organism>
<evidence type="ECO:0000313" key="2">
    <source>
        <dbReference type="EMBL" id="AVD71947.1"/>
    </source>
</evidence>
<dbReference type="InterPro" id="IPR050792">
    <property type="entry name" value="ADP-ribosylglycohydrolase"/>
</dbReference>
<keyword evidence="1" id="KW-0479">Metal-binding</keyword>
<dbReference type="GO" id="GO:0046872">
    <property type="term" value="F:metal ion binding"/>
    <property type="evidence" value="ECO:0007669"/>
    <property type="project" value="UniProtKB-KW"/>
</dbReference>
<accession>A0A2L1GQN9</accession>
<keyword evidence="1" id="KW-0460">Magnesium</keyword>
<gene>
    <name evidence="2" type="ORF">CAY53_11075</name>
</gene>
<dbReference type="AlphaFoldDB" id="A0A2L1GQN9"/>
<dbReference type="KEGG" id="deo:CAY53_11075"/>
<evidence type="ECO:0000313" key="3">
    <source>
        <dbReference type="Proteomes" id="UP000239867"/>
    </source>
</evidence>
<dbReference type="InterPro" id="IPR005502">
    <property type="entry name" value="Ribosyl_crysJ1"/>
</dbReference>
<dbReference type="Gene3D" id="1.10.4080.10">
    <property type="entry name" value="ADP-ribosylation/Crystallin J1"/>
    <property type="match status" value="1"/>
</dbReference>
<dbReference type="InterPro" id="IPR036705">
    <property type="entry name" value="Ribosyl_crysJ1_sf"/>
</dbReference>
<keyword evidence="3" id="KW-1185">Reference proteome</keyword>